<keyword evidence="2" id="KW-1185">Reference proteome</keyword>
<sequence length="156" mass="17596">MSRPREQLLVHRDPRTSPEVQASMPELCDYTKYTTWAEERGARFLGLWQNNRQRTNYMRRSGARNRPSVLRYPLVVTLQLTTASSRIWFDLSNFNGTPISGRKRIAATEHSSGHAQSHSSSIGNTLPHSMVICFRWIMAGVLPVGQKAPHLGVPPG</sequence>
<protein>
    <submittedName>
        <fullName evidence="1">Uncharacterized protein</fullName>
    </submittedName>
</protein>
<dbReference type="HOGENOM" id="CLU_1687359_0_0_1"/>
<proteinExistence type="predicted"/>
<evidence type="ECO:0000313" key="2">
    <source>
        <dbReference type="Proteomes" id="UP000007148"/>
    </source>
</evidence>
<comment type="caution">
    <text evidence="1">The sequence shown here is derived from an EMBL/GenBank/DDBJ whole genome shotgun (WGS) entry which is preliminary data.</text>
</comment>
<dbReference type="AlphaFoldDB" id="G4TSH8"/>
<gene>
    <name evidence="1" type="ORF">PIIN_08229</name>
</gene>
<dbReference type="Proteomes" id="UP000007148">
    <property type="component" value="Unassembled WGS sequence"/>
</dbReference>
<evidence type="ECO:0000313" key="1">
    <source>
        <dbReference type="EMBL" id="CCA74276.1"/>
    </source>
</evidence>
<name>G4TSH8_SERID</name>
<reference evidence="1 2" key="1">
    <citation type="journal article" date="2011" name="PLoS Pathog.">
        <title>Endophytic Life Strategies Decoded by Genome and Transcriptome Analyses of the Mutualistic Root Symbiont Piriformospora indica.</title>
        <authorList>
            <person name="Zuccaro A."/>
            <person name="Lahrmann U."/>
            <person name="Guldener U."/>
            <person name="Langen G."/>
            <person name="Pfiffi S."/>
            <person name="Biedenkopf D."/>
            <person name="Wong P."/>
            <person name="Samans B."/>
            <person name="Grimm C."/>
            <person name="Basiewicz M."/>
            <person name="Murat C."/>
            <person name="Martin F."/>
            <person name="Kogel K.H."/>
        </authorList>
    </citation>
    <scope>NUCLEOTIDE SEQUENCE [LARGE SCALE GENOMIC DNA]</scope>
    <source>
        <strain evidence="1 2">DSM 11827</strain>
    </source>
</reference>
<dbReference type="InParanoid" id="G4TSH8"/>
<accession>G4TSH8</accession>
<organism evidence="1 2">
    <name type="scientific">Serendipita indica (strain DSM 11827)</name>
    <name type="common">Root endophyte fungus</name>
    <name type="synonym">Piriformospora indica</name>
    <dbReference type="NCBI Taxonomy" id="1109443"/>
    <lineage>
        <taxon>Eukaryota</taxon>
        <taxon>Fungi</taxon>
        <taxon>Dikarya</taxon>
        <taxon>Basidiomycota</taxon>
        <taxon>Agaricomycotina</taxon>
        <taxon>Agaricomycetes</taxon>
        <taxon>Sebacinales</taxon>
        <taxon>Serendipitaceae</taxon>
        <taxon>Serendipita</taxon>
    </lineage>
</organism>
<dbReference type="EMBL" id="CAFZ01000296">
    <property type="protein sequence ID" value="CCA74276.1"/>
    <property type="molecule type" value="Genomic_DNA"/>
</dbReference>